<dbReference type="OrthoDB" id="7487383at2759"/>
<protein>
    <submittedName>
        <fullName evidence="2">Uncharacterized protein</fullName>
    </submittedName>
</protein>
<organism evidence="2 3">
    <name type="scientific">Eumeta variegata</name>
    <name type="common">Bagworm moth</name>
    <name type="synonym">Eumeta japonica</name>
    <dbReference type="NCBI Taxonomy" id="151549"/>
    <lineage>
        <taxon>Eukaryota</taxon>
        <taxon>Metazoa</taxon>
        <taxon>Ecdysozoa</taxon>
        <taxon>Arthropoda</taxon>
        <taxon>Hexapoda</taxon>
        <taxon>Insecta</taxon>
        <taxon>Pterygota</taxon>
        <taxon>Neoptera</taxon>
        <taxon>Endopterygota</taxon>
        <taxon>Lepidoptera</taxon>
        <taxon>Glossata</taxon>
        <taxon>Ditrysia</taxon>
        <taxon>Tineoidea</taxon>
        <taxon>Psychidae</taxon>
        <taxon>Oiketicinae</taxon>
        <taxon>Eumeta</taxon>
    </lineage>
</organism>
<feature type="region of interest" description="Disordered" evidence="1">
    <location>
        <begin position="102"/>
        <end position="136"/>
    </location>
</feature>
<sequence>MIGFNALLPLIPTRFLDNNQHKPDILDIALVKRVALRLGGIETLQLLNADHRPMLLKLCPLIGDRPNPVKTITNWKIVSVTLEKMDTPELSDIPNDIISTGEIDHAIGLSPPRQDKDRSRTNRGRFRQSQITQQHE</sequence>
<name>A0A4C1ZBG6_EUMVA</name>
<dbReference type="AlphaFoldDB" id="A0A4C1ZBG6"/>
<evidence type="ECO:0000313" key="2">
    <source>
        <dbReference type="EMBL" id="GBP85168.1"/>
    </source>
</evidence>
<evidence type="ECO:0000256" key="1">
    <source>
        <dbReference type="SAM" id="MobiDB-lite"/>
    </source>
</evidence>
<keyword evidence="3" id="KW-1185">Reference proteome</keyword>
<feature type="compositionally biased region" description="Polar residues" evidence="1">
    <location>
        <begin position="127"/>
        <end position="136"/>
    </location>
</feature>
<dbReference type="Proteomes" id="UP000299102">
    <property type="component" value="Unassembled WGS sequence"/>
</dbReference>
<proteinExistence type="predicted"/>
<gene>
    <name evidence="2" type="ORF">EVAR_61013_1</name>
</gene>
<evidence type="ECO:0000313" key="3">
    <source>
        <dbReference type="Proteomes" id="UP000299102"/>
    </source>
</evidence>
<reference evidence="2 3" key="1">
    <citation type="journal article" date="2019" name="Commun. Biol.">
        <title>The bagworm genome reveals a unique fibroin gene that provides high tensile strength.</title>
        <authorList>
            <person name="Kono N."/>
            <person name="Nakamura H."/>
            <person name="Ohtoshi R."/>
            <person name="Tomita M."/>
            <person name="Numata K."/>
            <person name="Arakawa K."/>
        </authorList>
    </citation>
    <scope>NUCLEOTIDE SEQUENCE [LARGE SCALE GENOMIC DNA]</scope>
</reference>
<accession>A0A4C1ZBG6</accession>
<dbReference type="EMBL" id="BGZK01001720">
    <property type="protein sequence ID" value="GBP85168.1"/>
    <property type="molecule type" value="Genomic_DNA"/>
</dbReference>
<comment type="caution">
    <text evidence="2">The sequence shown here is derived from an EMBL/GenBank/DDBJ whole genome shotgun (WGS) entry which is preliminary data.</text>
</comment>